<dbReference type="Pfam" id="PF00440">
    <property type="entry name" value="TetR_N"/>
    <property type="match status" value="1"/>
</dbReference>
<dbReference type="Pfam" id="PF21597">
    <property type="entry name" value="TetR_C_43"/>
    <property type="match status" value="1"/>
</dbReference>
<dbReference type="Proteomes" id="UP000521922">
    <property type="component" value="Unassembled WGS sequence"/>
</dbReference>
<keyword evidence="1" id="KW-0805">Transcription regulation</keyword>
<dbReference type="Gene3D" id="1.10.357.10">
    <property type="entry name" value="Tetracycline Repressor, domain 2"/>
    <property type="match status" value="1"/>
</dbReference>
<dbReference type="InterPro" id="IPR036271">
    <property type="entry name" value="Tet_transcr_reg_TetR-rel_C_sf"/>
</dbReference>
<evidence type="ECO:0000256" key="5">
    <source>
        <dbReference type="SAM" id="MobiDB-lite"/>
    </source>
</evidence>
<dbReference type="InterPro" id="IPR009057">
    <property type="entry name" value="Homeodomain-like_sf"/>
</dbReference>
<reference evidence="7 8" key="1">
    <citation type="submission" date="2020-07" db="EMBL/GenBank/DDBJ databases">
        <title>Sequencing the genomes of 1000 actinobacteria strains.</title>
        <authorList>
            <person name="Klenk H.-P."/>
        </authorList>
    </citation>
    <scope>NUCLEOTIDE SEQUENCE [LARGE SCALE GENOMIC DNA]</scope>
    <source>
        <strain evidence="7 8">DSM 7487</strain>
    </source>
</reference>
<dbReference type="PANTHER" id="PTHR30055">
    <property type="entry name" value="HTH-TYPE TRANSCRIPTIONAL REGULATOR RUTR"/>
    <property type="match status" value="1"/>
</dbReference>
<dbReference type="PROSITE" id="PS01081">
    <property type="entry name" value="HTH_TETR_1"/>
    <property type="match status" value="1"/>
</dbReference>
<dbReference type="GO" id="GO:0003700">
    <property type="term" value="F:DNA-binding transcription factor activity"/>
    <property type="evidence" value="ECO:0007669"/>
    <property type="project" value="TreeGrafter"/>
</dbReference>
<accession>A0A7Y9DIU0</accession>
<dbReference type="RefSeq" id="WP_218884704.1">
    <property type="nucleotide sequence ID" value="NZ_BAAAGN010000002.1"/>
</dbReference>
<feature type="region of interest" description="Disordered" evidence="5">
    <location>
        <begin position="197"/>
        <end position="231"/>
    </location>
</feature>
<evidence type="ECO:0000259" key="6">
    <source>
        <dbReference type="PROSITE" id="PS50977"/>
    </source>
</evidence>
<feature type="DNA-binding region" description="H-T-H motif" evidence="4">
    <location>
        <begin position="39"/>
        <end position="58"/>
    </location>
</feature>
<sequence length="231" mass="24721">MQTTDAAPSRPLRRDAERNLRRIMESAREVFATRGLAATLDDVAHHAGLGVGTVYRRFADKDALVEALFEDRVRALVGLAETASTAPDPWQGLVDYLEAASSRMASDRGLRDAVLSSRHGQAGVTLARAELGPRVDRLVARCREAGVLRPDVTGTDVATLAYAVQAAAEIGGTASPEHWRRTLGILLDGLRPARASHHPLPGAPLSGEELHEALTAGRRDRPTPPHRADGG</sequence>
<evidence type="ECO:0000256" key="2">
    <source>
        <dbReference type="ARBA" id="ARBA00023125"/>
    </source>
</evidence>
<name>A0A7Y9DIU0_9ACTN</name>
<feature type="compositionally biased region" description="Basic and acidic residues" evidence="5">
    <location>
        <begin position="208"/>
        <end position="231"/>
    </location>
</feature>
<keyword evidence="3" id="KW-0804">Transcription</keyword>
<dbReference type="InterPro" id="IPR049445">
    <property type="entry name" value="TetR_SbtR-like_C"/>
</dbReference>
<dbReference type="AlphaFoldDB" id="A0A7Y9DIU0"/>
<keyword evidence="8" id="KW-1185">Reference proteome</keyword>
<dbReference type="EMBL" id="JACCBB010000001">
    <property type="protein sequence ID" value="NYD20879.1"/>
    <property type="molecule type" value="Genomic_DNA"/>
</dbReference>
<dbReference type="SUPFAM" id="SSF48498">
    <property type="entry name" value="Tetracyclin repressor-like, C-terminal domain"/>
    <property type="match status" value="1"/>
</dbReference>
<evidence type="ECO:0000313" key="7">
    <source>
        <dbReference type="EMBL" id="NYD20879.1"/>
    </source>
</evidence>
<protein>
    <submittedName>
        <fullName evidence="7">AcrR family transcriptional regulator</fullName>
    </submittedName>
</protein>
<keyword evidence="2 4" id="KW-0238">DNA-binding</keyword>
<dbReference type="PRINTS" id="PR00455">
    <property type="entry name" value="HTHTETR"/>
</dbReference>
<dbReference type="PROSITE" id="PS50977">
    <property type="entry name" value="HTH_TETR_2"/>
    <property type="match status" value="1"/>
</dbReference>
<evidence type="ECO:0000313" key="8">
    <source>
        <dbReference type="Proteomes" id="UP000521922"/>
    </source>
</evidence>
<comment type="caution">
    <text evidence="7">The sequence shown here is derived from an EMBL/GenBank/DDBJ whole genome shotgun (WGS) entry which is preliminary data.</text>
</comment>
<feature type="domain" description="HTH tetR-type" evidence="6">
    <location>
        <begin position="17"/>
        <end position="76"/>
    </location>
</feature>
<dbReference type="InterPro" id="IPR023772">
    <property type="entry name" value="DNA-bd_HTH_TetR-type_CS"/>
</dbReference>
<dbReference type="SUPFAM" id="SSF46689">
    <property type="entry name" value="Homeodomain-like"/>
    <property type="match status" value="1"/>
</dbReference>
<gene>
    <name evidence="7" type="ORF">BJ968_000419</name>
</gene>
<evidence type="ECO:0000256" key="3">
    <source>
        <dbReference type="ARBA" id="ARBA00023163"/>
    </source>
</evidence>
<organism evidence="7 8">
    <name type="scientific">Kineococcus aurantiacus</name>
    <dbReference type="NCBI Taxonomy" id="37633"/>
    <lineage>
        <taxon>Bacteria</taxon>
        <taxon>Bacillati</taxon>
        <taxon>Actinomycetota</taxon>
        <taxon>Actinomycetes</taxon>
        <taxon>Kineosporiales</taxon>
        <taxon>Kineosporiaceae</taxon>
        <taxon>Kineococcus</taxon>
    </lineage>
</organism>
<evidence type="ECO:0000256" key="4">
    <source>
        <dbReference type="PROSITE-ProRule" id="PRU00335"/>
    </source>
</evidence>
<dbReference type="PANTHER" id="PTHR30055:SF234">
    <property type="entry name" value="HTH-TYPE TRANSCRIPTIONAL REGULATOR BETI"/>
    <property type="match status" value="1"/>
</dbReference>
<dbReference type="InterPro" id="IPR050109">
    <property type="entry name" value="HTH-type_TetR-like_transc_reg"/>
</dbReference>
<proteinExistence type="predicted"/>
<dbReference type="GO" id="GO:0000976">
    <property type="term" value="F:transcription cis-regulatory region binding"/>
    <property type="evidence" value="ECO:0007669"/>
    <property type="project" value="TreeGrafter"/>
</dbReference>
<dbReference type="InterPro" id="IPR001647">
    <property type="entry name" value="HTH_TetR"/>
</dbReference>
<evidence type="ECO:0000256" key="1">
    <source>
        <dbReference type="ARBA" id="ARBA00023015"/>
    </source>
</evidence>